<feature type="compositionally biased region" description="Low complexity" evidence="4">
    <location>
        <begin position="47"/>
        <end position="62"/>
    </location>
</feature>
<dbReference type="PROSITE" id="PS51257">
    <property type="entry name" value="PROKAR_LIPOPROTEIN"/>
    <property type="match status" value="1"/>
</dbReference>
<feature type="repeat" description="TPR" evidence="3">
    <location>
        <begin position="245"/>
        <end position="278"/>
    </location>
</feature>
<keyword evidence="1" id="KW-0677">Repeat</keyword>
<gene>
    <name evidence="5" type="ORF">Q31a_36970</name>
</gene>
<reference evidence="5 6" key="1">
    <citation type="submission" date="2019-02" db="EMBL/GenBank/DDBJ databases">
        <title>Deep-cultivation of Planctomycetes and their phenomic and genomic characterization uncovers novel biology.</title>
        <authorList>
            <person name="Wiegand S."/>
            <person name="Jogler M."/>
            <person name="Boedeker C."/>
            <person name="Pinto D."/>
            <person name="Vollmers J."/>
            <person name="Rivas-Marin E."/>
            <person name="Kohn T."/>
            <person name="Peeters S.H."/>
            <person name="Heuer A."/>
            <person name="Rast P."/>
            <person name="Oberbeckmann S."/>
            <person name="Bunk B."/>
            <person name="Jeske O."/>
            <person name="Meyerdierks A."/>
            <person name="Storesund J.E."/>
            <person name="Kallscheuer N."/>
            <person name="Luecker S."/>
            <person name="Lage O.M."/>
            <person name="Pohl T."/>
            <person name="Merkel B.J."/>
            <person name="Hornburger P."/>
            <person name="Mueller R.-W."/>
            <person name="Bruemmer F."/>
            <person name="Labrenz M."/>
            <person name="Spormann A.M."/>
            <person name="Op den Camp H."/>
            <person name="Overmann J."/>
            <person name="Amann R."/>
            <person name="Jetten M.S.M."/>
            <person name="Mascher T."/>
            <person name="Medema M.H."/>
            <person name="Devos D.P."/>
            <person name="Kaster A.-K."/>
            <person name="Ovreas L."/>
            <person name="Rohde M."/>
            <person name="Galperin M.Y."/>
            <person name="Jogler C."/>
        </authorList>
    </citation>
    <scope>NUCLEOTIDE SEQUENCE [LARGE SCALE GENOMIC DNA]</scope>
    <source>
        <strain evidence="5 6">Q31a</strain>
    </source>
</reference>
<feature type="repeat" description="TPR" evidence="3">
    <location>
        <begin position="177"/>
        <end position="210"/>
    </location>
</feature>
<dbReference type="PROSITE" id="PS50005">
    <property type="entry name" value="TPR"/>
    <property type="match status" value="3"/>
</dbReference>
<evidence type="ECO:0000256" key="2">
    <source>
        <dbReference type="ARBA" id="ARBA00022803"/>
    </source>
</evidence>
<organism evidence="5 6">
    <name type="scientific">Aureliella helgolandensis</name>
    <dbReference type="NCBI Taxonomy" id="2527968"/>
    <lineage>
        <taxon>Bacteria</taxon>
        <taxon>Pseudomonadati</taxon>
        <taxon>Planctomycetota</taxon>
        <taxon>Planctomycetia</taxon>
        <taxon>Pirellulales</taxon>
        <taxon>Pirellulaceae</taxon>
        <taxon>Aureliella</taxon>
    </lineage>
</organism>
<dbReference type="Pfam" id="PF14559">
    <property type="entry name" value="TPR_19"/>
    <property type="match status" value="1"/>
</dbReference>
<dbReference type="Proteomes" id="UP000318017">
    <property type="component" value="Chromosome"/>
</dbReference>
<dbReference type="AlphaFoldDB" id="A0A518G9V9"/>
<evidence type="ECO:0000256" key="4">
    <source>
        <dbReference type="SAM" id="MobiDB-lite"/>
    </source>
</evidence>
<dbReference type="EMBL" id="CP036298">
    <property type="protein sequence ID" value="QDV25371.1"/>
    <property type="molecule type" value="Genomic_DNA"/>
</dbReference>
<dbReference type="RefSeq" id="WP_145080341.1">
    <property type="nucleotide sequence ID" value="NZ_CP036298.1"/>
</dbReference>
<evidence type="ECO:0000256" key="1">
    <source>
        <dbReference type="ARBA" id="ARBA00022737"/>
    </source>
</evidence>
<dbReference type="PANTHER" id="PTHR45586">
    <property type="entry name" value="TPR REPEAT-CONTAINING PROTEIN PA4667"/>
    <property type="match status" value="1"/>
</dbReference>
<dbReference type="OrthoDB" id="250076at2"/>
<dbReference type="PANTHER" id="PTHR45586:SF1">
    <property type="entry name" value="LIPOPOLYSACCHARIDE ASSEMBLY PROTEIN B"/>
    <property type="match status" value="1"/>
</dbReference>
<proteinExistence type="predicted"/>
<dbReference type="Gene3D" id="1.25.40.10">
    <property type="entry name" value="Tetratricopeptide repeat domain"/>
    <property type="match status" value="3"/>
</dbReference>
<feature type="region of interest" description="Disordered" evidence="4">
    <location>
        <begin position="47"/>
        <end position="102"/>
    </location>
</feature>
<dbReference type="Pfam" id="PF09295">
    <property type="entry name" value="ChAPs"/>
    <property type="match status" value="1"/>
</dbReference>
<dbReference type="SUPFAM" id="SSF48452">
    <property type="entry name" value="TPR-like"/>
    <property type="match status" value="2"/>
</dbReference>
<dbReference type="SMART" id="SM00028">
    <property type="entry name" value="TPR"/>
    <property type="match status" value="7"/>
</dbReference>
<dbReference type="GO" id="GO:0016192">
    <property type="term" value="P:vesicle-mediated transport"/>
    <property type="evidence" value="ECO:0007669"/>
    <property type="project" value="UniProtKB-ARBA"/>
</dbReference>
<evidence type="ECO:0000313" key="6">
    <source>
        <dbReference type="Proteomes" id="UP000318017"/>
    </source>
</evidence>
<accession>A0A518G9V9</accession>
<dbReference type="InterPro" id="IPR011990">
    <property type="entry name" value="TPR-like_helical_dom_sf"/>
</dbReference>
<feature type="repeat" description="TPR" evidence="3">
    <location>
        <begin position="469"/>
        <end position="502"/>
    </location>
</feature>
<keyword evidence="6" id="KW-1185">Reference proteome</keyword>
<dbReference type="GO" id="GO:0005737">
    <property type="term" value="C:cytoplasm"/>
    <property type="evidence" value="ECO:0007669"/>
    <property type="project" value="UniProtKB-ARBA"/>
</dbReference>
<dbReference type="InterPro" id="IPR015374">
    <property type="entry name" value="ChAPs"/>
</dbReference>
<name>A0A518G9V9_9BACT</name>
<evidence type="ECO:0000256" key="3">
    <source>
        <dbReference type="PROSITE-ProRule" id="PRU00339"/>
    </source>
</evidence>
<protein>
    <submittedName>
        <fullName evidence="5">Tetratricopeptide repeat protein</fullName>
    </submittedName>
</protein>
<evidence type="ECO:0000313" key="5">
    <source>
        <dbReference type="EMBL" id="QDV25371.1"/>
    </source>
</evidence>
<dbReference type="InterPro" id="IPR019734">
    <property type="entry name" value="TPR_rpt"/>
</dbReference>
<dbReference type="KEGG" id="ahel:Q31a_36970"/>
<dbReference type="GO" id="GO:0032991">
    <property type="term" value="C:protein-containing complex"/>
    <property type="evidence" value="ECO:0007669"/>
    <property type="project" value="UniProtKB-ARBA"/>
</dbReference>
<dbReference type="InterPro" id="IPR051012">
    <property type="entry name" value="CellSynth/LPSAsmb/PSIAsmb"/>
</dbReference>
<dbReference type="Pfam" id="PF13432">
    <property type="entry name" value="TPR_16"/>
    <property type="match status" value="1"/>
</dbReference>
<sequence>MPVNRLQHALVPNFLQLCLLAGVACNCLSGCTSRHPEAEVSELAVSPDLPVPQQSQVQSTQPDAEQPERTPSPLQSSPGASVDGGADGRTKVPPNAQTLPRNSTALRAATLPLAAAIPESGSELIRECLAVAEHLANAGPQSIDALEMRARAEYEFGEVLQAKQLWTRMLEMNPNYAFALTGLGNIALDEGEFQQACEYHRRAVEILPNSADQQLLLAKALVSANRLPDAEITLQKLTQQFPDFTEAFVQLGAVALLLEKLPTAEAAYRKAIELDAESMKAHFGLIAVARRQGRLEDAKRHQNVYSELRKKQSQSSDTAEAYDDVEALAIDIAKLFVDMARVYVGLGQNQTGEMLLSRASQMAKTNIESRQALAWLATQRSEPLEAVRWLSEIKELTPHDFSYVLEIARLYAAAGMQDQAKEVLEEFVERNPRAPAALEAVAKFQQEVAPGSDRSLELARQAVELAPTLSRYMLLATIYEDRNEFDNALETLALAQKMVPSDAAVAARIARLQEHRELVESPTGER</sequence>
<keyword evidence="2 3" id="KW-0802">TPR repeat</keyword>
<dbReference type="GO" id="GO:0012505">
    <property type="term" value="C:endomembrane system"/>
    <property type="evidence" value="ECO:0007669"/>
    <property type="project" value="UniProtKB-ARBA"/>
</dbReference>